<name>A0ABS6MTB6_9GAMM</name>
<reference evidence="2 3" key="1">
    <citation type="submission" date="2021-06" db="EMBL/GenBank/DDBJ databases">
        <title>Differences between aerobic and microaerobic xylene degrading microbial communities.</title>
        <authorList>
            <person name="Banerjee S."/>
            <person name="Tancsics A."/>
        </authorList>
    </citation>
    <scope>NUCLEOTIDE SEQUENCE [LARGE SCALE GENOMIC DNA]</scope>
    <source>
        <strain evidence="2 3">MAP12</strain>
    </source>
</reference>
<gene>
    <name evidence="2" type="ORF">KRX52_04485</name>
</gene>
<protein>
    <recommendedName>
        <fullName evidence="4">Tip attachment protein J domain-containing protein</fullName>
    </recommendedName>
</protein>
<organism evidence="2 3">
    <name type="scientific">Geopseudomonas aromaticivorans</name>
    <dbReference type="NCBI Taxonomy" id="2849492"/>
    <lineage>
        <taxon>Bacteria</taxon>
        <taxon>Pseudomonadati</taxon>
        <taxon>Pseudomonadota</taxon>
        <taxon>Gammaproteobacteria</taxon>
        <taxon>Pseudomonadales</taxon>
        <taxon>Pseudomonadaceae</taxon>
        <taxon>Geopseudomonas</taxon>
    </lineage>
</organism>
<evidence type="ECO:0008006" key="4">
    <source>
        <dbReference type="Google" id="ProtNLM"/>
    </source>
</evidence>
<comment type="caution">
    <text evidence="2">The sequence shown here is derived from an EMBL/GenBank/DDBJ whole genome shotgun (WGS) entry which is preliminary data.</text>
</comment>
<feature type="compositionally biased region" description="Acidic residues" evidence="1">
    <location>
        <begin position="373"/>
        <end position="386"/>
    </location>
</feature>
<dbReference type="EMBL" id="JAHRGL010000011">
    <property type="protein sequence ID" value="MBV2132054.1"/>
    <property type="molecule type" value="Genomic_DNA"/>
</dbReference>
<dbReference type="RefSeq" id="WP_217679965.1">
    <property type="nucleotide sequence ID" value="NZ_JAHRGL010000011.1"/>
</dbReference>
<evidence type="ECO:0000313" key="3">
    <source>
        <dbReference type="Proteomes" id="UP000813068"/>
    </source>
</evidence>
<dbReference type="Proteomes" id="UP000813068">
    <property type="component" value="Unassembled WGS sequence"/>
</dbReference>
<proteinExistence type="predicted"/>
<keyword evidence="3" id="KW-1185">Reference proteome</keyword>
<evidence type="ECO:0000256" key="1">
    <source>
        <dbReference type="SAM" id="MobiDB-lite"/>
    </source>
</evidence>
<evidence type="ECO:0000313" key="2">
    <source>
        <dbReference type="EMBL" id="MBV2132054.1"/>
    </source>
</evidence>
<feature type="region of interest" description="Disordered" evidence="1">
    <location>
        <begin position="360"/>
        <end position="396"/>
    </location>
</feature>
<accession>A0ABS6MTB6</accession>
<sequence>MLNGSTLNGATLNGGAGSIQQIQIGTAPAFVWQAMVTLGGVDVTALLIGAVTVDREEGAAGVADFALHYPPGADVPADITDRAVTIDLISIASGETTQTRLFTGVAAEPVWNALSRTMAVTCTDNLQQRVEALSVDAVDALVEGQWSLDVFDPLDGRSRWDYAVERLQSRQASLDCSPHGNLRVTSWYSEQQPHVLFGAGTTLYESIGVELAQLSSVTNRVELEIAYRYSRFRERRQQYSWIHPNTGGLGGLGGFCAWRSDDTELPTTEMVIDAAKDGGLTPVAASYYRLPPSMGNPCGDGSPWINSFDNLLLGASWTGATRWVQTVTETYSLTLATAAGTIEGQQVIARDGTSFEVEAPEGWEESLTSIDPDATDDEVAGDESPELGDPGDRDDEPRRLAALHLQLAMAHTTLIAAHRQTRVTWSAPTPMVLGIDLIHTLEIDDQYIRARGKCSRRVDKLDFDSGECITDLTISVMRGGGESDPLIIPARPGVLPAEPEQNPAREVISDTLPTQLGGKLASPAYDEAKPGFSGNYTNVEDLTLETFPRRLDGQVAEIPAADRDEYTATAAQLYRVGIPNDLLEL</sequence>